<dbReference type="Pfam" id="PF16868">
    <property type="entry name" value="NMT1_3"/>
    <property type="match status" value="1"/>
</dbReference>
<sequence length="265" mass="28415">MRNKSLIWLIVSLVVGISLIVAACAPVAPAPVVPEVPEEEAAKYNIVGGTIGGTGHLKASLIAHILKEWANVDSTVLIIPAMGHLPALQDGVADISGYIYPYSTYWAYTATGEYEGREPFTEVRPLLPQVANFVLMHVPADSEIKTFRDLVGKRVSTGEKGMLAGSVFDQACEALGLDPEGDFSRVYLGHAEAGAALIAGKLDMYLAAQSPPVPAFMEVDLRCPLRLIGFSEEDVATLKAGLKGFPMSTLPPKYYHMDEAVLTQS</sequence>
<gene>
    <name evidence="1" type="ORF">S06H3_28681</name>
</gene>
<dbReference type="EMBL" id="BARV01016754">
    <property type="protein sequence ID" value="GAI30553.1"/>
    <property type="molecule type" value="Genomic_DNA"/>
</dbReference>
<protein>
    <submittedName>
        <fullName evidence="1">Uncharacterized protein</fullName>
    </submittedName>
</protein>
<dbReference type="PANTHER" id="PTHR42941:SF1">
    <property type="entry name" value="SLL1037 PROTEIN"/>
    <property type="match status" value="1"/>
</dbReference>
<dbReference type="Gene3D" id="3.40.190.10">
    <property type="entry name" value="Periplasmic binding protein-like II"/>
    <property type="match status" value="1"/>
</dbReference>
<dbReference type="NCBIfam" id="TIGR02122">
    <property type="entry name" value="TRAP_TAXI"/>
    <property type="match status" value="1"/>
</dbReference>
<dbReference type="SUPFAM" id="SSF53850">
    <property type="entry name" value="Periplasmic binding protein-like II"/>
    <property type="match status" value="1"/>
</dbReference>
<feature type="non-terminal residue" evidence="1">
    <location>
        <position position="265"/>
    </location>
</feature>
<comment type="caution">
    <text evidence="1">The sequence shown here is derived from an EMBL/GenBank/DDBJ whole genome shotgun (WGS) entry which is preliminary data.</text>
</comment>
<reference evidence="1" key="1">
    <citation type="journal article" date="2014" name="Front. Microbiol.">
        <title>High frequency of phylogenetically diverse reductive dehalogenase-homologous genes in deep subseafloor sedimentary metagenomes.</title>
        <authorList>
            <person name="Kawai M."/>
            <person name="Futagami T."/>
            <person name="Toyoda A."/>
            <person name="Takaki Y."/>
            <person name="Nishi S."/>
            <person name="Hori S."/>
            <person name="Arai W."/>
            <person name="Tsubouchi T."/>
            <person name="Morono Y."/>
            <person name="Uchiyama I."/>
            <person name="Ito T."/>
            <person name="Fujiyama A."/>
            <person name="Inagaki F."/>
            <person name="Takami H."/>
        </authorList>
    </citation>
    <scope>NUCLEOTIDE SEQUENCE</scope>
    <source>
        <strain evidence="1">Expedition CK06-06</strain>
    </source>
</reference>
<accession>X1MH10</accession>
<dbReference type="InterPro" id="IPR011852">
    <property type="entry name" value="TRAP_TAXI"/>
</dbReference>
<proteinExistence type="predicted"/>
<dbReference type="PROSITE" id="PS51257">
    <property type="entry name" value="PROKAR_LIPOPROTEIN"/>
    <property type="match status" value="1"/>
</dbReference>
<evidence type="ECO:0000313" key="1">
    <source>
        <dbReference type="EMBL" id="GAI30553.1"/>
    </source>
</evidence>
<name>X1MH10_9ZZZZ</name>
<organism evidence="1">
    <name type="scientific">marine sediment metagenome</name>
    <dbReference type="NCBI Taxonomy" id="412755"/>
    <lineage>
        <taxon>unclassified sequences</taxon>
        <taxon>metagenomes</taxon>
        <taxon>ecological metagenomes</taxon>
    </lineage>
</organism>
<dbReference type="AlphaFoldDB" id="X1MH10"/>
<dbReference type="PANTHER" id="PTHR42941">
    <property type="entry name" value="SLL1037 PROTEIN"/>
    <property type="match status" value="1"/>
</dbReference>